<evidence type="ECO:0000256" key="2">
    <source>
        <dbReference type="ARBA" id="ARBA00022490"/>
    </source>
</evidence>
<accession>A0AAW9RHR9</accession>
<comment type="subunit">
    <text evidence="7">Homodimer.</text>
</comment>
<feature type="coiled-coil region" evidence="7">
    <location>
        <begin position="873"/>
        <end position="989"/>
    </location>
</feature>
<dbReference type="SUPFAM" id="SSF52540">
    <property type="entry name" value="P-loop containing nucleoside triphosphate hydrolases"/>
    <property type="match status" value="1"/>
</dbReference>
<dbReference type="GO" id="GO:0005737">
    <property type="term" value="C:cytoplasm"/>
    <property type="evidence" value="ECO:0007669"/>
    <property type="project" value="UniProtKB-SubCell"/>
</dbReference>
<evidence type="ECO:0000256" key="3">
    <source>
        <dbReference type="ARBA" id="ARBA00022741"/>
    </source>
</evidence>
<protein>
    <recommendedName>
        <fullName evidence="7">Chromosome partition protein Smc</fullName>
    </recommendedName>
</protein>
<name>A0AAW9RHR9_9HYPH</name>
<dbReference type="GO" id="GO:0016887">
    <property type="term" value="F:ATP hydrolysis activity"/>
    <property type="evidence" value="ECO:0007669"/>
    <property type="project" value="InterPro"/>
</dbReference>
<dbReference type="InterPro" id="IPR011890">
    <property type="entry name" value="SMC_prok"/>
</dbReference>
<dbReference type="EMBL" id="JAZHOF010000003">
    <property type="protein sequence ID" value="MEJ8571742.1"/>
    <property type="molecule type" value="Genomic_DNA"/>
</dbReference>
<dbReference type="GO" id="GO:0006260">
    <property type="term" value="P:DNA replication"/>
    <property type="evidence" value="ECO:0007669"/>
    <property type="project" value="UniProtKB-UniRule"/>
</dbReference>
<evidence type="ECO:0000313" key="9">
    <source>
        <dbReference type="EMBL" id="MEJ8571742.1"/>
    </source>
</evidence>
<dbReference type="SMART" id="SM00968">
    <property type="entry name" value="SMC_hinge"/>
    <property type="match status" value="1"/>
</dbReference>
<dbReference type="PIRSF" id="PIRSF005719">
    <property type="entry name" value="SMC"/>
    <property type="match status" value="1"/>
</dbReference>
<keyword evidence="5 7" id="KW-0175">Coiled coil</keyword>
<feature type="coiled-coil region" evidence="7">
    <location>
        <begin position="629"/>
        <end position="767"/>
    </location>
</feature>
<dbReference type="Gene3D" id="3.40.50.300">
    <property type="entry name" value="P-loop containing nucleotide triphosphate hydrolases"/>
    <property type="match status" value="2"/>
</dbReference>
<dbReference type="InterPro" id="IPR003395">
    <property type="entry name" value="RecF/RecN/SMC_N"/>
</dbReference>
<dbReference type="Proteomes" id="UP001378188">
    <property type="component" value="Unassembled WGS sequence"/>
</dbReference>
<dbReference type="GO" id="GO:0030261">
    <property type="term" value="P:chromosome condensation"/>
    <property type="evidence" value="ECO:0007669"/>
    <property type="project" value="InterPro"/>
</dbReference>
<proteinExistence type="inferred from homology"/>
<dbReference type="FunFam" id="3.40.50.300:FF:000901">
    <property type="entry name" value="Chromosome partition protein Smc"/>
    <property type="match status" value="1"/>
</dbReference>
<evidence type="ECO:0000313" key="10">
    <source>
        <dbReference type="Proteomes" id="UP001378188"/>
    </source>
</evidence>
<feature type="coiled-coil region" evidence="7">
    <location>
        <begin position="170"/>
        <end position="218"/>
    </location>
</feature>
<dbReference type="PANTHER" id="PTHR43977">
    <property type="entry name" value="STRUCTURAL MAINTENANCE OF CHROMOSOMES PROTEIN 3"/>
    <property type="match status" value="1"/>
</dbReference>
<dbReference type="InterPro" id="IPR027417">
    <property type="entry name" value="P-loop_NTPase"/>
</dbReference>
<organism evidence="9 10">
    <name type="scientific">Microbaculum marinum</name>
    <dbReference type="NCBI Taxonomy" id="1764581"/>
    <lineage>
        <taxon>Bacteria</taxon>
        <taxon>Pseudomonadati</taxon>
        <taxon>Pseudomonadota</taxon>
        <taxon>Alphaproteobacteria</taxon>
        <taxon>Hyphomicrobiales</taxon>
        <taxon>Tepidamorphaceae</taxon>
        <taxon>Microbaculum</taxon>
    </lineage>
</organism>
<evidence type="ECO:0000256" key="6">
    <source>
        <dbReference type="ARBA" id="ARBA00023125"/>
    </source>
</evidence>
<dbReference type="Gene3D" id="1.10.287.1490">
    <property type="match status" value="1"/>
</dbReference>
<dbReference type="GO" id="GO:0005524">
    <property type="term" value="F:ATP binding"/>
    <property type="evidence" value="ECO:0007669"/>
    <property type="project" value="UniProtKB-UniRule"/>
</dbReference>
<keyword evidence="10" id="KW-1185">Reference proteome</keyword>
<dbReference type="GO" id="GO:0003677">
    <property type="term" value="F:DNA binding"/>
    <property type="evidence" value="ECO:0007669"/>
    <property type="project" value="UniProtKB-UniRule"/>
</dbReference>
<dbReference type="NCBIfam" id="TIGR02168">
    <property type="entry name" value="SMC_prok_B"/>
    <property type="match status" value="1"/>
</dbReference>
<gene>
    <name evidence="7 9" type="primary">smc</name>
    <name evidence="9" type="ORF">V3328_09680</name>
</gene>
<dbReference type="InterPro" id="IPR024704">
    <property type="entry name" value="SMC"/>
</dbReference>
<dbReference type="InterPro" id="IPR010935">
    <property type="entry name" value="SMC_hinge"/>
</dbReference>
<dbReference type="AlphaFoldDB" id="A0AAW9RHR9"/>
<dbReference type="RefSeq" id="WP_340329434.1">
    <property type="nucleotide sequence ID" value="NZ_JAZHOF010000003.1"/>
</dbReference>
<dbReference type="HAMAP" id="MF_01894">
    <property type="entry name" value="Smc_prok"/>
    <property type="match status" value="1"/>
</dbReference>
<dbReference type="GO" id="GO:0007062">
    <property type="term" value="P:sister chromatid cohesion"/>
    <property type="evidence" value="ECO:0007669"/>
    <property type="project" value="InterPro"/>
</dbReference>
<keyword evidence="6 7" id="KW-0238">DNA-binding</keyword>
<dbReference type="CDD" id="cd03278">
    <property type="entry name" value="ABC_SMC_barmotin"/>
    <property type="match status" value="1"/>
</dbReference>
<comment type="function">
    <text evidence="7">Required for chromosome condensation and partitioning.</text>
</comment>
<evidence type="ECO:0000256" key="1">
    <source>
        <dbReference type="ARBA" id="ARBA00004496"/>
    </source>
</evidence>
<feature type="binding site" evidence="7">
    <location>
        <begin position="32"/>
        <end position="39"/>
    </location>
    <ligand>
        <name>ATP</name>
        <dbReference type="ChEBI" id="CHEBI:30616"/>
    </ligand>
</feature>
<comment type="subcellular location">
    <subcellularLocation>
        <location evidence="1 7">Cytoplasm</location>
    </subcellularLocation>
</comment>
<dbReference type="Pfam" id="PF02463">
    <property type="entry name" value="SMC_N"/>
    <property type="match status" value="1"/>
</dbReference>
<dbReference type="GO" id="GO:0007059">
    <property type="term" value="P:chromosome segregation"/>
    <property type="evidence" value="ECO:0007669"/>
    <property type="project" value="UniProtKB-UniRule"/>
</dbReference>
<keyword evidence="4 7" id="KW-0067">ATP-binding</keyword>
<evidence type="ECO:0000256" key="5">
    <source>
        <dbReference type="ARBA" id="ARBA00023054"/>
    </source>
</evidence>
<comment type="similarity">
    <text evidence="7">Belongs to the SMC family.</text>
</comment>
<feature type="domain" description="SMC hinge" evidence="8">
    <location>
        <begin position="506"/>
        <end position="594"/>
    </location>
</feature>
<dbReference type="GO" id="GO:0005694">
    <property type="term" value="C:chromosome"/>
    <property type="evidence" value="ECO:0007669"/>
    <property type="project" value="InterPro"/>
</dbReference>
<keyword evidence="2 7" id="KW-0963">Cytoplasm</keyword>
<reference evidence="9 10" key="1">
    <citation type="submission" date="2024-02" db="EMBL/GenBank/DDBJ databases">
        <title>Genome analysis and characterization of Microbaculum marinisediminis sp. nov., isolated from marine sediment.</title>
        <authorList>
            <person name="Du Z.-J."/>
            <person name="Ye Y.-Q."/>
            <person name="Zhang Z.-R."/>
            <person name="Yuan S.-M."/>
            <person name="Zhang X.-Y."/>
        </authorList>
    </citation>
    <scope>NUCLEOTIDE SEQUENCE [LARGE SCALE GENOMIC DNA]</scope>
    <source>
        <strain evidence="9 10">SDUM1044001</strain>
    </source>
</reference>
<evidence type="ECO:0000259" key="8">
    <source>
        <dbReference type="SMART" id="SM00968"/>
    </source>
</evidence>
<evidence type="ECO:0000256" key="4">
    <source>
        <dbReference type="ARBA" id="ARBA00022840"/>
    </source>
</evidence>
<feature type="coiled-coil region" evidence="7">
    <location>
        <begin position="342"/>
        <end position="500"/>
    </location>
</feature>
<keyword evidence="3 7" id="KW-0547">Nucleotide-binding</keyword>
<evidence type="ECO:0000256" key="7">
    <source>
        <dbReference type="HAMAP-Rule" id="MF_01894"/>
    </source>
</evidence>
<sequence>MKLTRLRIVGFKSFVDPSEIHIEPGLTGIVGPNGCGKSNLVEAVRWVMGESSHKSMRASGMDDVIFSGSANRPARNSAEVSLVIDNSERRAPAQFNDTDVLEVTRRIEREAGSAYKINSRDTRARDVQLLFADASTGAHSPAMVRQGQIGELISAKPRDRRRILEEAAGIAGLHSRRHEAELRLRGAEQNLARLEDVISQLAQQLDGLKRQARQAARYKALSAEIRKTEAILWHLRRKAALAAIEERQAQVAEAAGLVEGLTRAAAAAATARTEAAAALPKLREAEAEAAARLRHMTVTREGIDREKAQIVERRAELGRRLEQIGADIERERSTIAATGETLARLNDEETEIAAEAERSQSNAEDLQRNLSQAETTVQEAETRLAEVTSLAADLAARRRQFERIVRDESDKLTRLADQLAGIERESAALGSEDTARAIAELTETVARARADAEAGEAAATAADETLSTAREAFEATRGPAGEAERDLKALETEHQTLARVLAVEDGALWPPLIDSVTVEPGFEAALGAAFGEDLDHSSEEGAAIHWREVAPAASDPALPDGVRPMAEVVRAPAVLSRALSQIGLVEAADGPRLQPELRPGQRLVTRSGDLWRWDGFTAAADAPTAAAKRLEQRNRVAELEREIDTAKARLAEARAAVVAAESATRTATEQAAAARQDWKAAQARLAQATEKRAAAERKASQQSARVSALAEAKVRVTQSIEESEAARAEAAAGLDSLQGEDEINARVDDLKQETAAARSRYAEARSAVETHAREADLRKARAERIAAERRRWNERLADGDKHINTLSEREAEIRSEWLSLEEVPAALDRKRSALSAEIETAEQTRSAAADALAAGETRLADSDRVAREADETLSGAREAKAREEATLEGLRQRLADLEASIEEALERPADQALAVAGLSDDEGLPAVERLEADHDRLKRDRDRLGSVNLRAEEEMREIETRHDGLVAERTDLEGAIQRLRQAIGGLNKEGRERLLAAFDVVNGHFQSLYTRLFGGGAAELQFTESDDPLEAGLEIIARPPGKRPTSLTLLSGGEQALTATALIFAVFLTNPAPICVLDEVDAPLDDANVERFCDLVEEIARTTHTRFLVITHNPISMARMDRLFGVTMAERGVSQLVSVDFGGAIELREAG</sequence>
<comment type="caution">
    <text evidence="9">The sequence shown here is derived from an EMBL/GenBank/DDBJ whole genome shotgun (WGS) entry which is preliminary data.</text>
</comment>
<comment type="domain">
    <text evidence="7">Contains large globular domains required for ATP hydrolysis at each terminus and a third globular domain forming a flexible hinge near the middle of the molecule. These domains are separated by coiled-coil structures.</text>
</comment>